<dbReference type="SUPFAM" id="SSF48452">
    <property type="entry name" value="TPR-like"/>
    <property type="match status" value="1"/>
</dbReference>
<dbReference type="AlphaFoldDB" id="A0A9D9HT15"/>
<keyword evidence="1" id="KW-0175">Coiled coil</keyword>
<accession>A0A9D9HT15</accession>
<gene>
    <name evidence="2" type="ORF">IAA73_02660</name>
</gene>
<dbReference type="Proteomes" id="UP000823641">
    <property type="component" value="Unassembled WGS sequence"/>
</dbReference>
<name>A0A9D9HT15_9BACT</name>
<reference evidence="2" key="2">
    <citation type="journal article" date="2021" name="PeerJ">
        <title>Extensive microbial diversity within the chicken gut microbiome revealed by metagenomics and culture.</title>
        <authorList>
            <person name="Gilroy R."/>
            <person name="Ravi A."/>
            <person name="Getino M."/>
            <person name="Pursley I."/>
            <person name="Horton D.L."/>
            <person name="Alikhan N.F."/>
            <person name="Baker D."/>
            <person name="Gharbi K."/>
            <person name="Hall N."/>
            <person name="Watson M."/>
            <person name="Adriaenssens E.M."/>
            <person name="Foster-Nyarko E."/>
            <person name="Jarju S."/>
            <person name="Secka A."/>
            <person name="Antonio M."/>
            <person name="Oren A."/>
            <person name="Chaudhuri R.R."/>
            <person name="La Ragione R."/>
            <person name="Hildebrand F."/>
            <person name="Pallen M.J."/>
        </authorList>
    </citation>
    <scope>NUCLEOTIDE SEQUENCE</scope>
    <source>
        <strain evidence="2">G3-3990</strain>
    </source>
</reference>
<feature type="coiled-coil region" evidence="1">
    <location>
        <begin position="129"/>
        <end position="157"/>
    </location>
</feature>
<dbReference type="InterPro" id="IPR011990">
    <property type="entry name" value="TPR-like_helical_dom_sf"/>
</dbReference>
<reference evidence="2" key="1">
    <citation type="submission" date="2020-10" db="EMBL/GenBank/DDBJ databases">
        <authorList>
            <person name="Gilroy R."/>
        </authorList>
    </citation>
    <scope>NUCLEOTIDE SEQUENCE</scope>
    <source>
        <strain evidence="2">G3-3990</strain>
    </source>
</reference>
<protein>
    <submittedName>
        <fullName evidence="2">Uncharacterized protein</fullName>
    </submittedName>
</protein>
<organism evidence="2 3">
    <name type="scientific">Candidatus Gallipaludibacter merdavium</name>
    <dbReference type="NCBI Taxonomy" id="2840839"/>
    <lineage>
        <taxon>Bacteria</taxon>
        <taxon>Pseudomonadati</taxon>
        <taxon>Bacteroidota</taxon>
        <taxon>Bacteroidia</taxon>
        <taxon>Bacteroidales</taxon>
        <taxon>Candidatus Gallipaludibacter</taxon>
    </lineage>
</organism>
<evidence type="ECO:0000313" key="2">
    <source>
        <dbReference type="EMBL" id="MBO8459219.1"/>
    </source>
</evidence>
<evidence type="ECO:0000256" key="1">
    <source>
        <dbReference type="SAM" id="Coils"/>
    </source>
</evidence>
<sequence>MSLRISFKMFFGLFVIGCIMPITAQNQFSLAFQLAKLRNGDNPLEAATPAAKIIEKNPRSMQALNYFRNDFDDAERAVLQELTDIGYPRSVKEAERRCFLYKTLVEAYNAVATLPLPLTGNGWQWQPDLKYYEGNLSEAQRELLEMLEERAEAAIAEGNPEKAAQYYGKALNSLYDTTEVESNRRFFYDKLYAKAEEKATHEGIGAMIQAAGFYEVAYDLIPGEEILQKRNVMVSKIVDYYMQQANLTETSNDWNAALYNYEQVLHWDNQNLVAMDKAQQMRQYISQEE</sequence>
<comment type="caution">
    <text evidence="2">The sequence shown here is derived from an EMBL/GenBank/DDBJ whole genome shotgun (WGS) entry which is preliminary data.</text>
</comment>
<dbReference type="EMBL" id="JADIMG010000028">
    <property type="protein sequence ID" value="MBO8459219.1"/>
    <property type="molecule type" value="Genomic_DNA"/>
</dbReference>
<proteinExistence type="predicted"/>
<evidence type="ECO:0000313" key="3">
    <source>
        <dbReference type="Proteomes" id="UP000823641"/>
    </source>
</evidence>